<reference evidence="3" key="1">
    <citation type="submission" date="2016-10" db="EMBL/GenBank/DDBJ databases">
        <authorList>
            <person name="Varghese N."/>
            <person name="Submissions S."/>
        </authorList>
    </citation>
    <scope>NUCLEOTIDE SEQUENCE [LARGE SCALE GENOMIC DNA]</scope>
    <source>
        <strain evidence="3">DSM 3695</strain>
    </source>
</reference>
<gene>
    <name evidence="2" type="ORF">SAMN04488122_1021</name>
</gene>
<dbReference type="InterPro" id="IPR009050">
    <property type="entry name" value="Globin-like_sf"/>
</dbReference>
<dbReference type="OrthoDB" id="9780134at2"/>
<protein>
    <submittedName>
        <fullName evidence="2">Protoglobin</fullName>
    </submittedName>
</protein>
<dbReference type="RefSeq" id="WP_089891388.1">
    <property type="nucleotide sequence ID" value="NZ_FOJG01000001.1"/>
</dbReference>
<dbReference type="Gene3D" id="1.10.490.10">
    <property type="entry name" value="Globins"/>
    <property type="match status" value="1"/>
</dbReference>
<proteinExistence type="predicted"/>
<dbReference type="EMBL" id="FOJG01000001">
    <property type="protein sequence ID" value="SEW18469.1"/>
    <property type="molecule type" value="Genomic_DNA"/>
</dbReference>
<dbReference type="AlphaFoldDB" id="A0A1I0PWG3"/>
<dbReference type="Pfam" id="PF11563">
    <property type="entry name" value="Protoglobin"/>
    <property type="match status" value="1"/>
</dbReference>
<dbReference type="GO" id="GO:0020037">
    <property type="term" value="F:heme binding"/>
    <property type="evidence" value="ECO:0007669"/>
    <property type="project" value="InterPro"/>
</dbReference>
<name>A0A1I0PWG3_9BACT</name>
<evidence type="ECO:0000313" key="2">
    <source>
        <dbReference type="EMBL" id="SEW18469.1"/>
    </source>
</evidence>
<feature type="domain" description="Globin-sensor" evidence="1">
    <location>
        <begin position="22"/>
        <end position="181"/>
    </location>
</feature>
<dbReference type="InterPro" id="IPR044398">
    <property type="entry name" value="Globin-sensor_dom"/>
</dbReference>
<dbReference type="SUPFAM" id="SSF46458">
    <property type="entry name" value="Globin-like"/>
    <property type="match status" value="1"/>
</dbReference>
<dbReference type="GO" id="GO:0019825">
    <property type="term" value="F:oxygen binding"/>
    <property type="evidence" value="ECO:0007669"/>
    <property type="project" value="InterPro"/>
</dbReference>
<dbReference type="InterPro" id="IPR012292">
    <property type="entry name" value="Globin/Proto"/>
</dbReference>
<dbReference type="Proteomes" id="UP000199310">
    <property type="component" value="Unassembled WGS sequence"/>
</dbReference>
<keyword evidence="3" id="KW-1185">Reference proteome</keyword>
<dbReference type="STRING" id="29529.SAMN04488122_1021"/>
<sequence length="190" mass="22225">MNDAMHHGTAGADNPHSSLDAQTLVRLKRMLLFTNEDEQYLIMAGNILAAHTEDILDTWYHAILKNNYLAHYFTRDGAPDMEYLQSLRPQFRKWIRALCTRQEGQSWWQFEKRIAAQVRPEADNDMEPLPLVYLRYLSSFIYPITEAGRPYLNTHGHPSTDVERMQQAWFKAVSFSVLLWVYPSPQHPLF</sequence>
<organism evidence="2 3">
    <name type="scientific">Chitinophaga arvensicola</name>
    <dbReference type="NCBI Taxonomy" id="29529"/>
    <lineage>
        <taxon>Bacteria</taxon>
        <taxon>Pseudomonadati</taxon>
        <taxon>Bacteroidota</taxon>
        <taxon>Chitinophagia</taxon>
        <taxon>Chitinophagales</taxon>
        <taxon>Chitinophagaceae</taxon>
        <taxon>Chitinophaga</taxon>
    </lineage>
</organism>
<evidence type="ECO:0000313" key="3">
    <source>
        <dbReference type="Proteomes" id="UP000199310"/>
    </source>
</evidence>
<evidence type="ECO:0000259" key="1">
    <source>
        <dbReference type="Pfam" id="PF11563"/>
    </source>
</evidence>
<accession>A0A1I0PWG3</accession>